<name>A0A7W7SK32_9ACTN</name>
<gene>
    <name evidence="1" type="ORF">F4556_007605</name>
</gene>
<evidence type="ECO:0000313" key="1">
    <source>
        <dbReference type="EMBL" id="MBB4951951.1"/>
    </source>
</evidence>
<proteinExistence type="predicted"/>
<accession>A0A7W7SK32</accession>
<dbReference type="EMBL" id="JACHJR010000003">
    <property type="protein sequence ID" value="MBB4951951.1"/>
    <property type="molecule type" value="Genomic_DNA"/>
</dbReference>
<comment type="caution">
    <text evidence="1">The sequence shown here is derived from an EMBL/GenBank/DDBJ whole genome shotgun (WGS) entry which is preliminary data.</text>
</comment>
<evidence type="ECO:0000313" key="2">
    <source>
        <dbReference type="Proteomes" id="UP000573327"/>
    </source>
</evidence>
<keyword evidence="2" id="KW-1185">Reference proteome</keyword>
<dbReference type="RefSeq" id="WP_184926036.1">
    <property type="nucleotide sequence ID" value="NZ_JACHJR010000003.1"/>
</dbReference>
<reference evidence="1 2" key="1">
    <citation type="submission" date="2020-08" db="EMBL/GenBank/DDBJ databases">
        <title>Sequencing the genomes of 1000 actinobacteria strains.</title>
        <authorList>
            <person name="Klenk H.-P."/>
        </authorList>
    </citation>
    <scope>NUCLEOTIDE SEQUENCE [LARGE SCALE GENOMIC DNA]</scope>
    <source>
        <strain evidence="1 2">DSM 44786</strain>
    </source>
</reference>
<dbReference type="AlphaFoldDB" id="A0A7W7SK32"/>
<dbReference type="Proteomes" id="UP000573327">
    <property type="component" value="Unassembled WGS sequence"/>
</dbReference>
<protein>
    <submittedName>
        <fullName evidence="1">Uncharacterized protein</fullName>
    </submittedName>
</protein>
<sequence>MSTWPNKTVPQFTNAELVAAIEQHQGDPDPVIRDLVRSCTDEWEHRRGVRRSHAVAQNRADLAAEFC</sequence>
<organism evidence="1 2">
    <name type="scientific">Kitasatospora gansuensis</name>
    <dbReference type="NCBI Taxonomy" id="258050"/>
    <lineage>
        <taxon>Bacteria</taxon>
        <taxon>Bacillati</taxon>
        <taxon>Actinomycetota</taxon>
        <taxon>Actinomycetes</taxon>
        <taxon>Kitasatosporales</taxon>
        <taxon>Streptomycetaceae</taxon>
        <taxon>Kitasatospora</taxon>
    </lineage>
</organism>